<evidence type="ECO:0000313" key="2">
    <source>
        <dbReference type="Proteomes" id="UP001177597"/>
    </source>
</evidence>
<dbReference type="EMBL" id="CP123498">
    <property type="protein sequence ID" value="WGL95874.1"/>
    <property type="molecule type" value="Genomic_DNA"/>
</dbReference>
<protein>
    <submittedName>
        <fullName evidence="1">Uncharacterized protein</fullName>
    </submittedName>
</protein>
<evidence type="ECO:0000313" key="1">
    <source>
        <dbReference type="EMBL" id="WGL95874.1"/>
    </source>
</evidence>
<dbReference type="RefSeq" id="WP_280629607.1">
    <property type="nucleotide sequence ID" value="NZ_CP123498.1"/>
</dbReference>
<reference evidence="1" key="1">
    <citation type="submission" date="2023-04" db="EMBL/GenBank/DDBJ databases">
        <title>Genome dynamics across the evolutionary transition to endosymbiosis.</title>
        <authorList>
            <person name="Siozios S."/>
            <person name="Nadal-Jimenez P."/>
            <person name="Azagi T."/>
            <person name="Sprong H."/>
            <person name="Frost C.L."/>
            <person name="Parratt S.R."/>
            <person name="Taylor G."/>
            <person name="Brettell L."/>
            <person name="Lew K.C."/>
            <person name="Croft L."/>
            <person name="King K.C."/>
            <person name="Brockhurst M.A."/>
            <person name="Hypsa V."/>
            <person name="Novakova E."/>
            <person name="Darby A.C."/>
            <person name="Hurst G.D.D."/>
        </authorList>
    </citation>
    <scope>NUCLEOTIDE SEQUENCE</scope>
    <source>
        <strain evidence="1">AIh</strain>
    </source>
</reference>
<dbReference type="AlphaFoldDB" id="A0AA95GF89"/>
<name>A0AA95GF89_9GAMM</name>
<proteinExistence type="predicted"/>
<organism evidence="1 2">
    <name type="scientific">Arsenophonus nasoniae</name>
    <name type="common">son-killer infecting Nasonia vitripennis</name>
    <dbReference type="NCBI Taxonomy" id="638"/>
    <lineage>
        <taxon>Bacteria</taxon>
        <taxon>Pseudomonadati</taxon>
        <taxon>Pseudomonadota</taxon>
        <taxon>Gammaproteobacteria</taxon>
        <taxon>Enterobacterales</taxon>
        <taxon>Morganellaceae</taxon>
        <taxon>Arsenophonus</taxon>
    </lineage>
</organism>
<dbReference type="Proteomes" id="UP001177597">
    <property type="component" value="Chromosome"/>
</dbReference>
<gene>
    <name evidence="1" type="ORF">QE207_04590</name>
</gene>
<accession>A0AA95GF89</accession>
<sequence length="50" mass="5596">MSEQAAFSLCQKIQQELTQPLKDGRIHTFGNHNIKIHNKNGSSDVVLTDC</sequence>